<dbReference type="InterPro" id="IPR040608">
    <property type="entry name" value="Snf8/Vps36"/>
</dbReference>
<evidence type="ECO:0000313" key="2">
    <source>
        <dbReference type="EMBL" id="KAL2918575.1"/>
    </source>
</evidence>
<dbReference type="Proteomes" id="UP001527925">
    <property type="component" value="Unassembled WGS sequence"/>
</dbReference>
<dbReference type="Gene3D" id="6.10.140.180">
    <property type="match status" value="1"/>
</dbReference>
<dbReference type="SUPFAM" id="SSF46785">
    <property type="entry name" value="Winged helix' DNA-binding domain"/>
    <property type="match status" value="2"/>
</dbReference>
<accession>A0ABR4NGB8</accession>
<gene>
    <name evidence="2" type="primary">dot2</name>
    <name evidence="2" type="ORF">HK105_201976</name>
</gene>
<dbReference type="InterPro" id="IPR036388">
    <property type="entry name" value="WH-like_DNA-bd_sf"/>
</dbReference>
<sequence>MGEALATQQLDQMKTLLDTFKSNLEDFAVKHKKEIKRDPVFRMHFQRMCNNVGIDPLASNKGFWSDILGFGDFYYELAVQIAEVCIATRERNGGLIDLGELKREVERMRGRGAQAISEDDIVQSIKAMHPLGSGFAVVMIGNRRMVQSVPRELNVDTTKALELAEESGFISVQMLRGRLGWEEERATKLLQSMLKDGICWIDTQDHPPTYWIAGLLA</sequence>
<dbReference type="Gene3D" id="1.10.10.10">
    <property type="entry name" value="Winged helix-like DNA-binding domain superfamily/Winged helix DNA-binding domain"/>
    <property type="match status" value="2"/>
</dbReference>
<dbReference type="InterPro" id="IPR036390">
    <property type="entry name" value="WH_DNA-bd_sf"/>
</dbReference>
<dbReference type="Pfam" id="PF04157">
    <property type="entry name" value="EAP30"/>
    <property type="match status" value="1"/>
</dbReference>
<keyword evidence="3" id="KW-1185">Reference proteome</keyword>
<proteinExistence type="inferred from homology"/>
<dbReference type="InterPro" id="IPR016689">
    <property type="entry name" value="ESCRT-2_cplx_Snf8"/>
</dbReference>
<protein>
    <submittedName>
        <fullName evidence="2">ESCRT II complex subunit Dot2</fullName>
    </submittedName>
</protein>
<dbReference type="PANTHER" id="PTHR12806">
    <property type="entry name" value="EAP30 SUBUNIT OF ELL COMPLEX"/>
    <property type="match status" value="1"/>
</dbReference>
<reference evidence="2 3" key="1">
    <citation type="submission" date="2023-09" db="EMBL/GenBank/DDBJ databases">
        <title>Pangenome analysis of Batrachochytrium dendrobatidis and related Chytrids.</title>
        <authorList>
            <person name="Yacoub M.N."/>
            <person name="Stajich J.E."/>
            <person name="James T.Y."/>
        </authorList>
    </citation>
    <scope>NUCLEOTIDE SEQUENCE [LARGE SCALE GENOMIC DNA]</scope>
    <source>
        <strain evidence="2 3">JEL0888</strain>
    </source>
</reference>
<dbReference type="PANTHER" id="PTHR12806:SF0">
    <property type="entry name" value="VACUOLAR-SORTING PROTEIN SNF8"/>
    <property type="match status" value="1"/>
</dbReference>
<comment type="caution">
    <text evidence="2">The sequence shown here is derived from an EMBL/GenBank/DDBJ whole genome shotgun (WGS) entry which is preliminary data.</text>
</comment>
<dbReference type="EMBL" id="JADGIZ020000006">
    <property type="protein sequence ID" value="KAL2918575.1"/>
    <property type="molecule type" value="Genomic_DNA"/>
</dbReference>
<comment type="similarity">
    <text evidence="1">Belongs to the SNF8 family.</text>
</comment>
<name>A0ABR4NGB8_9FUNG</name>
<evidence type="ECO:0000256" key="1">
    <source>
        <dbReference type="ARBA" id="ARBA00009834"/>
    </source>
</evidence>
<organism evidence="2 3">
    <name type="scientific">Polyrhizophydium stewartii</name>
    <dbReference type="NCBI Taxonomy" id="2732419"/>
    <lineage>
        <taxon>Eukaryota</taxon>
        <taxon>Fungi</taxon>
        <taxon>Fungi incertae sedis</taxon>
        <taxon>Chytridiomycota</taxon>
        <taxon>Chytridiomycota incertae sedis</taxon>
        <taxon>Chytridiomycetes</taxon>
        <taxon>Rhizophydiales</taxon>
        <taxon>Rhizophydiales incertae sedis</taxon>
        <taxon>Polyrhizophydium</taxon>
    </lineage>
</organism>
<evidence type="ECO:0000313" key="3">
    <source>
        <dbReference type="Proteomes" id="UP001527925"/>
    </source>
</evidence>